<keyword evidence="8" id="KW-0012">Acyltransferase</keyword>
<evidence type="ECO:0000256" key="1">
    <source>
        <dbReference type="ARBA" id="ARBA00004477"/>
    </source>
</evidence>
<dbReference type="InParanoid" id="A0A4W3GGL4"/>
<dbReference type="PANTHER" id="PTHR13906:SF12">
    <property type="entry name" value="PROTEIN-SERINE O-PALMITOLEOYLTRANSFERASE PORCUPINE"/>
    <property type="match status" value="1"/>
</dbReference>
<dbReference type="GeneTree" id="ENSGT00970000198172"/>
<dbReference type="GO" id="GO:0017147">
    <property type="term" value="F:Wnt-protein binding"/>
    <property type="evidence" value="ECO:0007669"/>
    <property type="project" value="TreeGrafter"/>
</dbReference>
<proteinExistence type="inferred from homology"/>
<evidence type="ECO:0000256" key="5">
    <source>
        <dbReference type="ARBA" id="ARBA00022824"/>
    </source>
</evidence>
<evidence type="ECO:0000256" key="12">
    <source>
        <dbReference type="ARBA" id="ARBA00047978"/>
    </source>
</evidence>
<dbReference type="AlphaFoldDB" id="A0A4W3GGL4"/>
<dbReference type="InterPro" id="IPR004299">
    <property type="entry name" value="MBOAT_fam"/>
</dbReference>
<dbReference type="GO" id="GO:0016055">
    <property type="term" value="P:Wnt signaling pathway"/>
    <property type="evidence" value="ECO:0007669"/>
    <property type="project" value="UniProtKB-KW"/>
</dbReference>
<sequence length="101" mass="11273">MHMVDTVSWHKMRGAQMIVAMKAISLGFDMDQGSVTTIPSPVQFMGYIYFVGTVIFGPWISFNSYLQAVESQRMVRGLYCVSNPDLGVWTDAQCRGALLCL</sequence>
<reference evidence="15" key="1">
    <citation type="journal article" date="2006" name="Science">
        <title>Ancient noncoding elements conserved in the human genome.</title>
        <authorList>
            <person name="Venkatesh B."/>
            <person name="Kirkness E.F."/>
            <person name="Loh Y.H."/>
            <person name="Halpern A.L."/>
            <person name="Lee A.P."/>
            <person name="Johnson J."/>
            <person name="Dandona N."/>
            <person name="Viswanathan L.D."/>
            <person name="Tay A."/>
            <person name="Venter J.C."/>
            <person name="Strausberg R.L."/>
            <person name="Brenner S."/>
        </authorList>
    </citation>
    <scope>NUCLEOTIDE SEQUENCE [LARGE SCALE GENOMIC DNA]</scope>
</reference>
<evidence type="ECO:0000256" key="9">
    <source>
        <dbReference type="ARBA" id="ARBA00038269"/>
    </source>
</evidence>
<keyword evidence="3" id="KW-0879">Wnt signaling pathway</keyword>
<keyword evidence="5" id="KW-0256">Endoplasmic reticulum</keyword>
<dbReference type="GO" id="GO:0061355">
    <property type="term" value="P:Wnt protein secretion"/>
    <property type="evidence" value="ECO:0007669"/>
    <property type="project" value="TreeGrafter"/>
</dbReference>
<accession>A0A4W3GGL4</accession>
<dbReference type="GO" id="GO:0005789">
    <property type="term" value="C:endoplasmic reticulum membrane"/>
    <property type="evidence" value="ECO:0007669"/>
    <property type="project" value="UniProtKB-SubCell"/>
</dbReference>
<name>A0A4W3GGL4_CALMI</name>
<dbReference type="GO" id="GO:1990698">
    <property type="term" value="F:palmitoleoyltransferase activity"/>
    <property type="evidence" value="ECO:0007669"/>
    <property type="project" value="UniProtKB-EC"/>
</dbReference>
<evidence type="ECO:0000256" key="13">
    <source>
        <dbReference type="SAM" id="Phobius"/>
    </source>
</evidence>
<reference evidence="14" key="4">
    <citation type="submission" date="2025-08" db="UniProtKB">
        <authorList>
            <consortium name="Ensembl"/>
        </authorList>
    </citation>
    <scope>IDENTIFICATION</scope>
</reference>
<evidence type="ECO:0000256" key="7">
    <source>
        <dbReference type="ARBA" id="ARBA00023136"/>
    </source>
</evidence>
<dbReference type="Proteomes" id="UP000314986">
    <property type="component" value="Unassembled WGS sequence"/>
</dbReference>
<evidence type="ECO:0000256" key="10">
    <source>
        <dbReference type="ARBA" id="ARBA00038867"/>
    </source>
</evidence>
<evidence type="ECO:0000256" key="2">
    <source>
        <dbReference type="ARBA" id="ARBA00022679"/>
    </source>
</evidence>
<dbReference type="Pfam" id="PF03062">
    <property type="entry name" value="MBOAT"/>
    <property type="match status" value="1"/>
</dbReference>
<protein>
    <recommendedName>
        <fullName evidence="11">Protein-serine O-palmitoleoyltransferase porcupine</fullName>
        <ecNumber evidence="10">2.3.1.250</ecNumber>
    </recommendedName>
</protein>
<comment type="similarity">
    <text evidence="9">Belongs to the membrane-bound acyltransferase family. Porcupine subfamily.</text>
</comment>
<evidence type="ECO:0000256" key="11">
    <source>
        <dbReference type="ARBA" id="ARBA00040371"/>
    </source>
</evidence>
<evidence type="ECO:0000256" key="8">
    <source>
        <dbReference type="ARBA" id="ARBA00023315"/>
    </source>
</evidence>
<organism evidence="14 15">
    <name type="scientific">Callorhinchus milii</name>
    <name type="common">Ghost shark</name>
    <dbReference type="NCBI Taxonomy" id="7868"/>
    <lineage>
        <taxon>Eukaryota</taxon>
        <taxon>Metazoa</taxon>
        <taxon>Chordata</taxon>
        <taxon>Craniata</taxon>
        <taxon>Vertebrata</taxon>
        <taxon>Chondrichthyes</taxon>
        <taxon>Holocephali</taxon>
        <taxon>Chimaeriformes</taxon>
        <taxon>Callorhinchidae</taxon>
        <taxon>Callorhinchus</taxon>
    </lineage>
</organism>
<keyword evidence="4 13" id="KW-0812">Transmembrane</keyword>
<keyword evidence="6 13" id="KW-1133">Transmembrane helix</keyword>
<evidence type="ECO:0000313" key="15">
    <source>
        <dbReference type="Proteomes" id="UP000314986"/>
    </source>
</evidence>
<dbReference type="PANTHER" id="PTHR13906">
    <property type="entry name" value="PORCUPINE"/>
    <property type="match status" value="1"/>
</dbReference>
<feature type="transmembrane region" description="Helical" evidence="13">
    <location>
        <begin position="47"/>
        <end position="66"/>
    </location>
</feature>
<dbReference type="EC" id="2.3.1.250" evidence="10"/>
<keyword evidence="2" id="KW-0808">Transferase</keyword>
<comment type="subcellular location">
    <subcellularLocation>
        <location evidence="1">Endoplasmic reticulum membrane</location>
        <topology evidence="1">Multi-pass membrane protein</topology>
    </subcellularLocation>
</comment>
<reference evidence="15" key="2">
    <citation type="journal article" date="2007" name="PLoS Biol.">
        <title>Survey sequencing and comparative analysis of the elephant shark (Callorhinchus milii) genome.</title>
        <authorList>
            <person name="Venkatesh B."/>
            <person name="Kirkness E.F."/>
            <person name="Loh Y.H."/>
            <person name="Halpern A.L."/>
            <person name="Lee A.P."/>
            <person name="Johnson J."/>
            <person name="Dandona N."/>
            <person name="Viswanathan L.D."/>
            <person name="Tay A."/>
            <person name="Venter J.C."/>
            <person name="Strausberg R.L."/>
            <person name="Brenner S."/>
        </authorList>
    </citation>
    <scope>NUCLEOTIDE SEQUENCE [LARGE SCALE GENOMIC DNA]</scope>
</reference>
<reference evidence="14" key="5">
    <citation type="submission" date="2025-09" db="UniProtKB">
        <authorList>
            <consortium name="Ensembl"/>
        </authorList>
    </citation>
    <scope>IDENTIFICATION</scope>
</reference>
<evidence type="ECO:0000313" key="14">
    <source>
        <dbReference type="Ensembl" id="ENSCMIP00000002563.1"/>
    </source>
</evidence>
<dbReference type="STRING" id="7868.ENSCMIP00000002563"/>
<dbReference type="InterPro" id="IPR049941">
    <property type="entry name" value="LPLAT_7/PORCN-like"/>
</dbReference>
<dbReference type="GO" id="GO:0030258">
    <property type="term" value="P:lipid modification"/>
    <property type="evidence" value="ECO:0007669"/>
    <property type="project" value="TreeGrafter"/>
</dbReference>
<keyword evidence="7 13" id="KW-0472">Membrane</keyword>
<comment type="catalytic activity">
    <reaction evidence="12">
        <text>[Wnt protein]-L-serine + (9Z)-hexadecenoyl-CoA = [Wnt protein]-O-(9Z)-hexadecenoyl-L-serine + CoA</text>
        <dbReference type="Rhea" id="RHEA:45336"/>
        <dbReference type="Rhea" id="RHEA-COMP:11170"/>
        <dbReference type="Rhea" id="RHEA-COMP:11171"/>
        <dbReference type="ChEBI" id="CHEBI:29999"/>
        <dbReference type="ChEBI" id="CHEBI:57287"/>
        <dbReference type="ChEBI" id="CHEBI:61540"/>
        <dbReference type="ChEBI" id="CHEBI:85189"/>
        <dbReference type="EC" id="2.3.1.250"/>
    </reaction>
</comment>
<keyword evidence="15" id="KW-1185">Reference proteome</keyword>
<dbReference type="Ensembl" id="ENSCMIT00000002653.1">
    <property type="protein sequence ID" value="ENSCMIP00000002563.1"/>
    <property type="gene ID" value="ENSCMIG00000001520.1"/>
</dbReference>
<evidence type="ECO:0000256" key="3">
    <source>
        <dbReference type="ARBA" id="ARBA00022687"/>
    </source>
</evidence>
<evidence type="ECO:0000256" key="4">
    <source>
        <dbReference type="ARBA" id="ARBA00022692"/>
    </source>
</evidence>
<reference evidence="15" key="3">
    <citation type="journal article" date="2014" name="Nature">
        <title>Elephant shark genome provides unique insights into gnathostome evolution.</title>
        <authorList>
            <consortium name="International Elephant Shark Genome Sequencing Consortium"/>
            <person name="Venkatesh B."/>
            <person name="Lee A.P."/>
            <person name="Ravi V."/>
            <person name="Maurya A.K."/>
            <person name="Lian M.M."/>
            <person name="Swann J.B."/>
            <person name="Ohta Y."/>
            <person name="Flajnik M.F."/>
            <person name="Sutoh Y."/>
            <person name="Kasahara M."/>
            <person name="Hoon S."/>
            <person name="Gangu V."/>
            <person name="Roy S.W."/>
            <person name="Irimia M."/>
            <person name="Korzh V."/>
            <person name="Kondrychyn I."/>
            <person name="Lim Z.W."/>
            <person name="Tay B.H."/>
            <person name="Tohari S."/>
            <person name="Kong K.W."/>
            <person name="Ho S."/>
            <person name="Lorente-Galdos B."/>
            <person name="Quilez J."/>
            <person name="Marques-Bonet T."/>
            <person name="Raney B.J."/>
            <person name="Ingham P.W."/>
            <person name="Tay A."/>
            <person name="Hillier L.W."/>
            <person name="Minx P."/>
            <person name="Boehm T."/>
            <person name="Wilson R.K."/>
            <person name="Brenner S."/>
            <person name="Warren W.C."/>
        </authorList>
    </citation>
    <scope>NUCLEOTIDE SEQUENCE [LARGE SCALE GENOMIC DNA]</scope>
</reference>
<evidence type="ECO:0000256" key="6">
    <source>
        <dbReference type="ARBA" id="ARBA00022989"/>
    </source>
</evidence>